<dbReference type="AlphaFoldDB" id="A0A381Q2N2"/>
<accession>A0A381Q2N2</accession>
<organism evidence="1">
    <name type="scientific">marine metagenome</name>
    <dbReference type="NCBI Taxonomy" id="408172"/>
    <lineage>
        <taxon>unclassified sequences</taxon>
        <taxon>metagenomes</taxon>
        <taxon>ecological metagenomes</taxon>
    </lineage>
</organism>
<proteinExistence type="predicted"/>
<protein>
    <submittedName>
        <fullName evidence="1">Uncharacterized protein</fullName>
    </submittedName>
</protein>
<sequence length="37" mass="3879">MAADVTMSEAEATYIDATVQLASHMTLLPTPSSKLIA</sequence>
<reference evidence="1" key="1">
    <citation type="submission" date="2018-05" db="EMBL/GenBank/DDBJ databases">
        <authorList>
            <person name="Lanie J.A."/>
            <person name="Ng W.-L."/>
            <person name="Kazmierczak K.M."/>
            <person name="Andrzejewski T.M."/>
            <person name="Davidsen T.M."/>
            <person name="Wayne K.J."/>
            <person name="Tettelin H."/>
            <person name="Glass J.I."/>
            <person name="Rusch D."/>
            <person name="Podicherti R."/>
            <person name="Tsui H.-C.T."/>
            <person name="Winkler M.E."/>
        </authorList>
    </citation>
    <scope>NUCLEOTIDE SEQUENCE</scope>
</reference>
<name>A0A381Q2N2_9ZZZZ</name>
<gene>
    <name evidence="1" type="ORF">METZ01_LOCUS25403</name>
</gene>
<dbReference type="EMBL" id="UINC01001150">
    <property type="protein sequence ID" value="SUZ72549.1"/>
    <property type="molecule type" value="Genomic_DNA"/>
</dbReference>
<evidence type="ECO:0000313" key="1">
    <source>
        <dbReference type="EMBL" id="SUZ72549.1"/>
    </source>
</evidence>